<organism evidence="1 2">
    <name type="scientific">Portunus trituberculatus</name>
    <name type="common">Swimming crab</name>
    <name type="synonym">Neptunus trituberculatus</name>
    <dbReference type="NCBI Taxonomy" id="210409"/>
    <lineage>
        <taxon>Eukaryota</taxon>
        <taxon>Metazoa</taxon>
        <taxon>Ecdysozoa</taxon>
        <taxon>Arthropoda</taxon>
        <taxon>Crustacea</taxon>
        <taxon>Multicrustacea</taxon>
        <taxon>Malacostraca</taxon>
        <taxon>Eumalacostraca</taxon>
        <taxon>Eucarida</taxon>
        <taxon>Decapoda</taxon>
        <taxon>Pleocyemata</taxon>
        <taxon>Brachyura</taxon>
        <taxon>Eubrachyura</taxon>
        <taxon>Portunoidea</taxon>
        <taxon>Portunidae</taxon>
        <taxon>Portuninae</taxon>
        <taxon>Portunus</taxon>
    </lineage>
</organism>
<keyword evidence="2" id="KW-1185">Reference proteome</keyword>
<proteinExistence type="predicted"/>
<evidence type="ECO:0000313" key="2">
    <source>
        <dbReference type="Proteomes" id="UP000324222"/>
    </source>
</evidence>
<accession>A0A5B7KG71</accession>
<sequence>MTAPVAPGGGGGGGGVGARAAGGGEGCVHVRAALRGYLWQAASAATHMFLHLVKCDHQIFFLFNTCEGEAASEAPAASMAPRLPPPVPRGFRRCLWISRLRAALGGDVSALSPVLSRGELNPFFCFLLLPATRVSSEPARLFENIYGRGCRIDIQ</sequence>
<evidence type="ECO:0000313" key="1">
    <source>
        <dbReference type="EMBL" id="MPD05717.1"/>
    </source>
</evidence>
<gene>
    <name evidence="1" type="ORF">E2C01_101477</name>
</gene>
<dbReference type="Proteomes" id="UP000324222">
    <property type="component" value="Unassembled WGS sequence"/>
</dbReference>
<name>A0A5B7KG71_PORTR</name>
<reference evidence="1 2" key="1">
    <citation type="submission" date="2019-05" db="EMBL/GenBank/DDBJ databases">
        <title>Another draft genome of Portunus trituberculatus and its Hox gene families provides insights of decapod evolution.</title>
        <authorList>
            <person name="Jeong J.-H."/>
            <person name="Song I."/>
            <person name="Kim S."/>
            <person name="Choi T."/>
            <person name="Kim D."/>
            <person name="Ryu S."/>
            <person name="Kim W."/>
        </authorList>
    </citation>
    <scope>NUCLEOTIDE SEQUENCE [LARGE SCALE GENOMIC DNA]</scope>
    <source>
        <tissue evidence="1">Muscle</tissue>
    </source>
</reference>
<dbReference type="EMBL" id="VSRR010147382">
    <property type="protein sequence ID" value="MPD05717.1"/>
    <property type="molecule type" value="Genomic_DNA"/>
</dbReference>
<comment type="caution">
    <text evidence="1">The sequence shown here is derived from an EMBL/GenBank/DDBJ whole genome shotgun (WGS) entry which is preliminary data.</text>
</comment>
<dbReference type="AlphaFoldDB" id="A0A5B7KG71"/>
<protein>
    <submittedName>
        <fullName evidence="1">Uncharacterized protein</fullName>
    </submittedName>
</protein>